<comment type="caution">
    <text evidence="5">The sequence shown here is derived from an EMBL/GenBank/DDBJ whole genome shotgun (WGS) entry which is preliminary data.</text>
</comment>
<evidence type="ECO:0000259" key="4">
    <source>
        <dbReference type="Pfam" id="PF24245"/>
    </source>
</evidence>
<evidence type="ECO:0000256" key="1">
    <source>
        <dbReference type="ARBA" id="ARBA00004123"/>
    </source>
</evidence>
<dbReference type="GO" id="GO:0003677">
    <property type="term" value="F:DNA binding"/>
    <property type="evidence" value="ECO:0007669"/>
    <property type="project" value="TreeGrafter"/>
</dbReference>
<name>A0AAV6PV58_SOLSE</name>
<dbReference type="GO" id="GO:0031011">
    <property type="term" value="C:Ino80 complex"/>
    <property type="evidence" value="ECO:0007669"/>
    <property type="project" value="TreeGrafter"/>
</dbReference>
<dbReference type="Pfam" id="PF24245">
    <property type="entry name" value="INO80F"/>
    <property type="match status" value="1"/>
</dbReference>
<organism evidence="5 6">
    <name type="scientific">Solea senegalensis</name>
    <name type="common">Senegalese sole</name>
    <dbReference type="NCBI Taxonomy" id="28829"/>
    <lineage>
        <taxon>Eukaryota</taxon>
        <taxon>Metazoa</taxon>
        <taxon>Chordata</taxon>
        <taxon>Craniata</taxon>
        <taxon>Vertebrata</taxon>
        <taxon>Euteleostomi</taxon>
        <taxon>Actinopterygii</taxon>
        <taxon>Neopterygii</taxon>
        <taxon>Teleostei</taxon>
        <taxon>Neoteleostei</taxon>
        <taxon>Acanthomorphata</taxon>
        <taxon>Carangaria</taxon>
        <taxon>Pleuronectiformes</taxon>
        <taxon>Pleuronectoidei</taxon>
        <taxon>Soleidae</taxon>
        <taxon>Solea</taxon>
    </lineage>
</organism>
<dbReference type="AlphaFoldDB" id="A0AAV6PV58"/>
<reference evidence="5 6" key="1">
    <citation type="journal article" date="2021" name="Sci. Rep.">
        <title>Chromosome anchoring in Senegalese sole (Solea senegalensis) reveals sex-associated markers and genome rearrangements in flatfish.</title>
        <authorList>
            <person name="Guerrero-Cozar I."/>
            <person name="Gomez-Garrido J."/>
            <person name="Berbel C."/>
            <person name="Martinez-Blanch J.F."/>
            <person name="Alioto T."/>
            <person name="Claros M.G."/>
            <person name="Gagnaire P.A."/>
            <person name="Manchado M."/>
        </authorList>
    </citation>
    <scope>NUCLEOTIDE SEQUENCE [LARGE SCALE GENOMIC DNA]</scope>
    <source>
        <strain evidence="5">Sse05_10M</strain>
    </source>
</reference>
<evidence type="ECO:0000256" key="3">
    <source>
        <dbReference type="SAM" id="MobiDB-lite"/>
    </source>
</evidence>
<dbReference type="InterPro" id="IPR033555">
    <property type="entry name" value="TFPT"/>
</dbReference>
<evidence type="ECO:0000256" key="2">
    <source>
        <dbReference type="ARBA" id="ARBA00023242"/>
    </source>
</evidence>
<dbReference type="EMBL" id="JAGKHQ010000021">
    <property type="protein sequence ID" value="KAG7475836.1"/>
    <property type="molecule type" value="Genomic_DNA"/>
</dbReference>
<keyword evidence="2" id="KW-0539">Nucleus</keyword>
<feature type="compositionally biased region" description="Basic and acidic residues" evidence="3">
    <location>
        <begin position="197"/>
        <end position="206"/>
    </location>
</feature>
<evidence type="ECO:0000313" key="6">
    <source>
        <dbReference type="Proteomes" id="UP000693946"/>
    </source>
</evidence>
<dbReference type="GO" id="GO:0097190">
    <property type="term" value="P:apoptotic signaling pathway"/>
    <property type="evidence" value="ECO:0007669"/>
    <property type="project" value="TreeGrafter"/>
</dbReference>
<keyword evidence="6" id="KW-1185">Reference proteome</keyword>
<dbReference type="PANTHER" id="PTHR35084:SF1">
    <property type="entry name" value="TCF3 FUSION PARTNER"/>
    <property type="match status" value="1"/>
</dbReference>
<feature type="domain" description="INO80 complex subunit F" evidence="4">
    <location>
        <begin position="91"/>
        <end position="136"/>
    </location>
</feature>
<dbReference type="PANTHER" id="PTHR35084">
    <property type="entry name" value="TCF3 FUSION PARTNER"/>
    <property type="match status" value="1"/>
</dbReference>
<comment type="subcellular location">
    <subcellularLocation>
        <location evidence="1">Nucleus</location>
    </subcellularLocation>
</comment>
<proteinExistence type="predicted"/>
<accession>A0AAV6PV58</accession>
<feature type="compositionally biased region" description="Polar residues" evidence="3">
    <location>
        <begin position="174"/>
        <end position="183"/>
    </location>
</feature>
<dbReference type="InterPro" id="IPR056513">
    <property type="entry name" value="INO80F"/>
</dbReference>
<evidence type="ECO:0000313" key="5">
    <source>
        <dbReference type="EMBL" id="KAG7475836.1"/>
    </source>
</evidence>
<gene>
    <name evidence="5" type="ORF">JOB18_038341</name>
</gene>
<protein>
    <recommendedName>
        <fullName evidence="4">INO80 complex subunit F domain-containing protein</fullName>
    </recommendedName>
</protein>
<dbReference type="GO" id="GO:0043065">
    <property type="term" value="P:positive regulation of apoptotic process"/>
    <property type="evidence" value="ECO:0007669"/>
    <property type="project" value="TreeGrafter"/>
</dbReference>
<dbReference type="Proteomes" id="UP000693946">
    <property type="component" value="Linkage Group LG9"/>
</dbReference>
<feature type="region of interest" description="Disordered" evidence="3">
    <location>
        <begin position="172"/>
        <end position="230"/>
    </location>
</feature>
<sequence length="230" mass="25716">MWRKELLSLSFAFKPAIFRSAVLKAHARHNNMMEDFSGLALPPLFGGHILEAELEPGGVELGPGEVELGPGSNELLENTVQEDGERRALDKQKYLALSRRCKEIELVNQKMLGRLHQVQRITRRLKKERRFLMKTLDVHGDDYRNAQLTIFIEDEPGTHLDPVTGVEDDRLNGLSGSTSSAAMNNAAGPKKRRLRIPKSEKDKDPQTEPDLSVLADAQFGEMPSPTSLSH</sequence>